<comment type="caution">
    <text evidence="2">The sequence shown here is derived from an EMBL/GenBank/DDBJ whole genome shotgun (WGS) entry which is preliminary data.</text>
</comment>
<proteinExistence type="predicted"/>
<protein>
    <submittedName>
        <fullName evidence="2">Uncharacterized protein</fullName>
    </submittedName>
</protein>
<feature type="region of interest" description="Disordered" evidence="1">
    <location>
        <begin position="119"/>
        <end position="220"/>
    </location>
</feature>
<accession>A0ABQ7H4L7</accession>
<evidence type="ECO:0000256" key="1">
    <source>
        <dbReference type="SAM" id="MobiDB-lite"/>
    </source>
</evidence>
<organism evidence="2 3">
    <name type="scientific">Dunaliella salina</name>
    <name type="common">Green alga</name>
    <name type="synonym">Protococcus salinus</name>
    <dbReference type="NCBI Taxonomy" id="3046"/>
    <lineage>
        <taxon>Eukaryota</taxon>
        <taxon>Viridiplantae</taxon>
        <taxon>Chlorophyta</taxon>
        <taxon>core chlorophytes</taxon>
        <taxon>Chlorophyceae</taxon>
        <taxon>CS clade</taxon>
        <taxon>Chlamydomonadales</taxon>
        <taxon>Dunaliellaceae</taxon>
        <taxon>Dunaliella</taxon>
    </lineage>
</organism>
<feature type="compositionally biased region" description="Low complexity" evidence="1">
    <location>
        <begin position="153"/>
        <end position="173"/>
    </location>
</feature>
<dbReference type="Gene3D" id="1.25.40.10">
    <property type="entry name" value="Tetratricopeptide repeat domain"/>
    <property type="match status" value="1"/>
</dbReference>
<dbReference type="InterPro" id="IPR011990">
    <property type="entry name" value="TPR-like_helical_dom_sf"/>
</dbReference>
<dbReference type="EMBL" id="MU069476">
    <property type="protein sequence ID" value="KAF5841806.1"/>
    <property type="molecule type" value="Genomic_DNA"/>
</dbReference>
<evidence type="ECO:0000313" key="3">
    <source>
        <dbReference type="Proteomes" id="UP000815325"/>
    </source>
</evidence>
<reference evidence="2" key="1">
    <citation type="submission" date="2017-08" db="EMBL/GenBank/DDBJ databases">
        <authorList>
            <person name="Polle J.E."/>
            <person name="Barry K."/>
            <person name="Cushman J."/>
            <person name="Schmutz J."/>
            <person name="Tran D."/>
            <person name="Hathwaick L.T."/>
            <person name="Yim W.C."/>
            <person name="Jenkins J."/>
            <person name="Mckie-Krisberg Z.M."/>
            <person name="Prochnik S."/>
            <person name="Lindquist E."/>
            <person name="Dockter R.B."/>
            <person name="Adam C."/>
            <person name="Molina H."/>
            <person name="Bunkerborg J."/>
            <person name="Jin E."/>
            <person name="Buchheim M."/>
            <person name="Magnuson J."/>
        </authorList>
    </citation>
    <scope>NUCLEOTIDE SEQUENCE</scope>
    <source>
        <strain evidence="2">CCAP 19/18</strain>
    </source>
</reference>
<feature type="compositionally biased region" description="Polar residues" evidence="1">
    <location>
        <begin position="174"/>
        <end position="195"/>
    </location>
</feature>
<gene>
    <name evidence="2" type="ORF">DUNSADRAFT_11121</name>
</gene>
<dbReference type="Proteomes" id="UP000815325">
    <property type="component" value="Unassembled WGS sequence"/>
</dbReference>
<sequence length="220" mass="23356">MCVHFQQAASTVCIISKLHQLYALSASCINCTHYQQAAIRILRASLLGKVLELRIKVLGEEHPDVIYCKKDLIRTLAGQGKHEEAEAIKRQGNGMSAEQLDTSEADAFFLSIIQKNKADNMKQQAAKRKPAPAKPAPAPVPTRRAPVAPPARPSARSPASKPASSIPSQKPSSTVPGQKSTSITGQKSTSATGQKSAPDAGQKSTSTPINAGLRANASER</sequence>
<keyword evidence="3" id="KW-1185">Reference proteome</keyword>
<name>A0ABQ7H4L7_DUNSA</name>
<evidence type="ECO:0000313" key="2">
    <source>
        <dbReference type="EMBL" id="KAF5841806.1"/>
    </source>
</evidence>